<evidence type="ECO:0000313" key="4">
    <source>
        <dbReference type="Proteomes" id="UP000002630"/>
    </source>
</evidence>
<protein>
    <submittedName>
        <fullName evidence="3">Uncharacterized protein</fullName>
    </submittedName>
</protein>
<feature type="compositionally biased region" description="Gly residues" evidence="1">
    <location>
        <begin position="65"/>
        <end position="74"/>
    </location>
</feature>
<feature type="compositionally biased region" description="Low complexity" evidence="1">
    <location>
        <begin position="54"/>
        <end position="64"/>
    </location>
</feature>
<evidence type="ECO:0000256" key="1">
    <source>
        <dbReference type="SAM" id="MobiDB-lite"/>
    </source>
</evidence>
<sequence length="174" mass="18712">MALSFLLLLVLPMAASGWHHVGVHPGSFRYKRPRPAWASSVRQGDSSGDRAWMSASSGDDSSSGSGSGLSGSGGKEWVDDGRDSLPFVVYDAAPPPRKVGVANLPPLTGTGDTLWHGSKHYKVLRVSSHYKYEGGRFVVRRKSIQAKELKRVAKERVVSRLVYGDSGKAPPPPS</sequence>
<dbReference type="OrthoDB" id="4237at2759"/>
<feature type="chain" id="PRO_5003117459" evidence="2">
    <location>
        <begin position="18"/>
        <end position="174"/>
    </location>
</feature>
<organism evidence="3 4">
    <name type="scientific">Ectocarpus siliculosus</name>
    <name type="common">Brown alga</name>
    <name type="synonym">Conferva siliculosa</name>
    <dbReference type="NCBI Taxonomy" id="2880"/>
    <lineage>
        <taxon>Eukaryota</taxon>
        <taxon>Sar</taxon>
        <taxon>Stramenopiles</taxon>
        <taxon>Ochrophyta</taxon>
        <taxon>PX clade</taxon>
        <taxon>Phaeophyceae</taxon>
        <taxon>Ectocarpales</taxon>
        <taxon>Ectocarpaceae</taxon>
        <taxon>Ectocarpus</taxon>
    </lineage>
</organism>
<dbReference type="AlphaFoldDB" id="D8LS14"/>
<accession>D8LS14</accession>
<feature type="signal peptide" evidence="2">
    <location>
        <begin position="1"/>
        <end position="17"/>
    </location>
</feature>
<evidence type="ECO:0000256" key="2">
    <source>
        <dbReference type="SAM" id="SignalP"/>
    </source>
</evidence>
<name>D8LS14_ECTSI</name>
<proteinExistence type="predicted"/>
<gene>
    <name evidence="3" type="ORF">Esi_0007_0077</name>
</gene>
<keyword evidence="4" id="KW-1185">Reference proteome</keyword>
<dbReference type="InParanoid" id="D8LS14"/>
<keyword evidence="2" id="KW-0732">Signal</keyword>
<dbReference type="Proteomes" id="UP000002630">
    <property type="component" value="Linkage Group LG06"/>
</dbReference>
<dbReference type="eggNOG" id="ENOG502SD28">
    <property type="taxonomic scope" value="Eukaryota"/>
</dbReference>
<feature type="region of interest" description="Disordered" evidence="1">
    <location>
        <begin position="39"/>
        <end position="78"/>
    </location>
</feature>
<reference evidence="3 4" key="1">
    <citation type="journal article" date="2010" name="Nature">
        <title>The Ectocarpus genome and the independent evolution of multicellularity in brown algae.</title>
        <authorList>
            <person name="Cock J.M."/>
            <person name="Sterck L."/>
            <person name="Rouze P."/>
            <person name="Scornet D."/>
            <person name="Allen A.E."/>
            <person name="Amoutzias G."/>
            <person name="Anthouard V."/>
            <person name="Artiguenave F."/>
            <person name="Aury J.M."/>
            <person name="Badger J.H."/>
            <person name="Beszteri B."/>
            <person name="Billiau K."/>
            <person name="Bonnet E."/>
            <person name="Bothwell J.H."/>
            <person name="Bowler C."/>
            <person name="Boyen C."/>
            <person name="Brownlee C."/>
            <person name="Carrano C.J."/>
            <person name="Charrier B."/>
            <person name="Cho G.Y."/>
            <person name="Coelho S.M."/>
            <person name="Collen J."/>
            <person name="Corre E."/>
            <person name="Da Silva C."/>
            <person name="Delage L."/>
            <person name="Delaroque N."/>
            <person name="Dittami S.M."/>
            <person name="Doulbeau S."/>
            <person name="Elias M."/>
            <person name="Farnham G."/>
            <person name="Gachon C.M."/>
            <person name="Gschloessl B."/>
            <person name="Heesch S."/>
            <person name="Jabbari K."/>
            <person name="Jubin C."/>
            <person name="Kawai H."/>
            <person name="Kimura K."/>
            <person name="Kloareg B."/>
            <person name="Kupper F.C."/>
            <person name="Lang D."/>
            <person name="Le Bail A."/>
            <person name="Leblanc C."/>
            <person name="Lerouge P."/>
            <person name="Lohr M."/>
            <person name="Lopez P.J."/>
            <person name="Martens C."/>
            <person name="Maumus F."/>
            <person name="Michel G."/>
            <person name="Miranda-Saavedra D."/>
            <person name="Morales J."/>
            <person name="Moreau H."/>
            <person name="Motomura T."/>
            <person name="Nagasato C."/>
            <person name="Napoli C.A."/>
            <person name="Nelson D.R."/>
            <person name="Nyvall-Collen P."/>
            <person name="Peters A.F."/>
            <person name="Pommier C."/>
            <person name="Potin P."/>
            <person name="Poulain J."/>
            <person name="Quesneville H."/>
            <person name="Read B."/>
            <person name="Rensing S.A."/>
            <person name="Ritter A."/>
            <person name="Rousvoal S."/>
            <person name="Samanta M."/>
            <person name="Samson G."/>
            <person name="Schroeder D.C."/>
            <person name="Segurens B."/>
            <person name="Strittmatter M."/>
            <person name="Tonon T."/>
            <person name="Tregear J.W."/>
            <person name="Valentin K."/>
            <person name="von Dassow P."/>
            <person name="Yamagishi T."/>
            <person name="Van de Peer Y."/>
            <person name="Wincker P."/>
        </authorList>
    </citation>
    <scope>NUCLEOTIDE SEQUENCE [LARGE SCALE GENOMIC DNA]</scope>
    <source>
        <strain evidence="4">Ec32 / CCAP1310/4</strain>
    </source>
</reference>
<dbReference type="EMBL" id="FN648926">
    <property type="protein sequence ID" value="CBN73798.1"/>
    <property type="molecule type" value="Genomic_DNA"/>
</dbReference>
<dbReference type="EMBL" id="FN649731">
    <property type="protein sequence ID" value="CBN73798.1"/>
    <property type="molecule type" value="Genomic_DNA"/>
</dbReference>
<evidence type="ECO:0000313" key="3">
    <source>
        <dbReference type="EMBL" id="CBN73798.1"/>
    </source>
</evidence>